<dbReference type="Gene3D" id="1.10.150.20">
    <property type="entry name" value="5' to 3' exonuclease, C-terminal subdomain"/>
    <property type="match status" value="1"/>
</dbReference>
<comment type="catalytic activity">
    <reaction evidence="5">
        <text>DNA(n) + a 2'-deoxyribonucleoside 5'-triphosphate = DNA(n+1) + diphosphate</text>
        <dbReference type="Rhea" id="RHEA:22508"/>
        <dbReference type="Rhea" id="RHEA-COMP:17339"/>
        <dbReference type="Rhea" id="RHEA-COMP:17340"/>
        <dbReference type="ChEBI" id="CHEBI:33019"/>
        <dbReference type="ChEBI" id="CHEBI:61560"/>
        <dbReference type="ChEBI" id="CHEBI:173112"/>
        <dbReference type="EC" id="2.7.7.7"/>
    </reaction>
</comment>
<dbReference type="Proteomes" id="UP000253769">
    <property type="component" value="Unassembled WGS sequence"/>
</dbReference>
<dbReference type="EC" id="2.7.7.7" evidence="3"/>
<dbReference type="InterPro" id="IPR001098">
    <property type="entry name" value="DNA-dir_DNA_pol_A_palm_dom"/>
</dbReference>
<organism evidence="7 8">
    <name type="scientific">Motiliproteus coralliicola</name>
    <dbReference type="NCBI Taxonomy" id="2283196"/>
    <lineage>
        <taxon>Bacteria</taxon>
        <taxon>Pseudomonadati</taxon>
        <taxon>Pseudomonadota</taxon>
        <taxon>Gammaproteobacteria</taxon>
        <taxon>Oceanospirillales</taxon>
        <taxon>Oceanospirillaceae</taxon>
        <taxon>Motiliproteus</taxon>
    </lineage>
</organism>
<dbReference type="InterPro" id="IPR012337">
    <property type="entry name" value="RNaseH-like_sf"/>
</dbReference>
<evidence type="ECO:0000256" key="4">
    <source>
        <dbReference type="ARBA" id="ARBA00022705"/>
    </source>
</evidence>
<evidence type="ECO:0000256" key="3">
    <source>
        <dbReference type="ARBA" id="ARBA00012417"/>
    </source>
</evidence>
<evidence type="ECO:0000256" key="2">
    <source>
        <dbReference type="ARBA" id="ARBA00011541"/>
    </source>
</evidence>
<evidence type="ECO:0000313" key="7">
    <source>
        <dbReference type="EMBL" id="RDE25164.1"/>
    </source>
</evidence>
<comment type="similarity">
    <text evidence="1">Belongs to the DNA polymerase type-A family.</text>
</comment>
<reference evidence="7 8" key="1">
    <citation type="submission" date="2018-07" db="EMBL/GenBank/DDBJ databases">
        <title>Motiliproteus coralliicola sp. nov., a bacterium isolated from Coral.</title>
        <authorList>
            <person name="Wang G."/>
        </authorList>
    </citation>
    <scope>NUCLEOTIDE SEQUENCE [LARGE SCALE GENOMIC DNA]</scope>
    <source>
        <strain evidence="7 8">C34</strain>
    </source>
</reference>
<comment type="subunit">
    <text evidence="2">Single-chain monomer with multiple functions.</text>
</comment>
<dbReference type="Gene3D" id="3.30.420.10">
    <property type="entry name" value="Ribonuclease H-like superfamily/Ribonuclease H"/>
    <property type="match status" value="1"/>
</dbReference>
<dbReference type="Pfam" id="PF00476">
    <property type="entry name" value="DNA_pol_A"/>
    <property type="match status" value="1"/>
</dbReference>
<evidence type="ECO:0000256" key="1">
    <source>
        <dbReference type="ARBA" id="ARBA00007705"/>
    </source>
</evidence>
<evidence type="ECO:0000313" key="8">
    <source>
        <dbReference type="Proteomes" id="UP000253769"/>
    </source>
</evidence>
<sequence>MLINGTDYLVLTLDFETFYGTGYSLTNPKYNTFKYITDPQFKIHGVGVQIDDDTENAIYFRHEQLYDAKVWLNGLRKRFNKPIALNCHNTAFDGLILWHCFDKWRPDYYLDTLSMSRGMFVGFPANLKDLAIRLWPEDETRRKGDELITTFNKRELTDAEQDVLGGYCMQDVNLTYLAFIEMEQYFPDDEIEAINKTLRFNCWPYFECDQALLNEEINYQLSQEAEILASAADQYAATDATIDTFKKQLSSNPQFSALLERLGVRVPLKKNPKNEDIPALGQKDWDYQKLVASHPEHATLWAARKNAKSNIQLSRARWVQAVAQWWGGQLPVPLNYYGADTSRWSGGEKLNLQNLPRNNNGEIITDPNSGRLRRSMRAPEGGVVVVRDLNNIEGRVLAWVAQQQHLLDLFRNGDCPYLYMAAGIYGLNFAEMTKKSHPGERNVGKVAVLGLGYGLGAQNFWVQLNTGPMGMDPIPCDFPFAHRIVTTYRTTNDKIVGYWGRCDQYLADMYRGASYEDGPLTIGPNHIMLPNGMALQYPNLQAREHANGFDFKFGPKGPNRKIYGGHLTENIVQALARVIINEQMITVDRNLRDNYGWDQARLVHMVHDEMIAIVPEDKGDEVYQMMGDVMSTPPTWATDLPLLSEGGVAQEYSK</sequence>
<dbReference type="InterPro" id="IPR036397">
    <property type="entry name" value="RNaseH_sf"/>
</dbReference>
<dbReference type="GO" id="GO:0003887">
    <property type="term" value="F:DNA-directed DNA polymerase activity"/>
    <property type="evidence" value="ECO:0007669"/>
    <property type="project" value="UniProtKB-EC"/>
</dbReference>
<dbReference type="GO" id="GO:0003677">
    <property type="term" value="F:DNA binding"/>
    <property type="evidence" value="ECO:0007669"/>
    <property type="project" value="InterPro"/>
</dbReference>
<dbReference type="PANTHER" id="PTHR10133:SF27">
    <property type="entry name" value="DNA POLYMERASE NU"/>
    <property type="match status" value="1"/>
</dbReference>
<dbReference type="SUPFAM" id="SSF53098">
    <property type="entry name" value="Ribonuclease H-like"/>
    <property type="match status" value="1"/>
</dbReference>
<dbReference type="Gene3D" id="3.30.70.370">
    <property type="match status" value="1"/>
</dbReference>
<dbReference type="OrthoDB" id="9764911at2"/>
<keyword evidence="4" id="KW-0235">DNA replication</keyword>
<dbReference type="SMART" id="SM00482">
    <property type="entry name" value="POLAc"/>
    <property type="match status" value="1"/>
</dbReference>
<dbReference type="EMBL" id="QQOH01000001">
    <property type="protein sequence ID" value="RDE25164.1"/>
    <property type="molecule type" value="Genomic_DNA"/>
</dbReference>
<evidence type="ECO:0000259" key="6">
    <source>
        <dbReference type="SMART" id="SM00482"/>
    </source>
</evidence>
<gene>
    <name evidence="7" type="ORF">DV711_06300</name>
</gene>
<evidence type="ECO:0000256" key="5">
    <source>
        <dbReference type="ARBA" id="ARBA00049244"/>
    </source>
</evidence>
<dbReference type="PANTHER" id="PTHR10133">
    <property type="entry name" value="DNA POLYMERASE I"/>
    <property type="match status" value="1"/>
</dbReference>
<dbReference type="AlphaFoldDB" id="A0A369WXA8"/>
<dbReference type="InterPro" id="IPR002298">
    <property type="entry name" value="DNA_polymerase_A"/>
</dbReference>
<dbReference type="GO" id="GO:0006261">
    <property type="term" value="P:DNA-templated DNA replication"/>
    <property type="evidence" value="ECO:0007669"/>
    <property type="project" value="InterPro"/>
</dbReference>
<proteinExistence type="inferred from homology"/>
<dbReference type="SUPFAM" id="SSF56672">
    <property type="entry name" value="DNA/RNA polymerases"/>
    <property type="match status" value="1"/>
</dbReference>
<protein>
    <recommendedName>
        <fullName evidence="3">DNA-directed DNA polymerase</fullName>
        <ecNumber evidence="3">2.7.7.7</ecNumber>
    </recommendedName>
</protein>
<accession>A0A369WXA8</accession>
<dbReference type="GO" id="GO:0006302">
    <property type="term" value="P:double-strand break repair"/>
    <property type="evidence" value="ECO:0007669"/>
    <property type="project" value="TreeGrafter"/>
</dbReference>
<feature type="domain" description="DNA-directed DNA polymerase family A palm" evidence="6">
    <location>
        <begin position="369"/>
        <end position="618"/>
    </location>
</feature>
<keyword evidence="8" id="KW-1185">Reference proteome</keyword>
<comment type="caution">
    <text evidence="7">The sequence shown here is derived from an EMBL/GenBank/DDBJ whole genome shotgun (WGS) entry which is preliminary data.</text>
</comment>
<dbReference type="RefSeq" id="WP_114694760.1">
    <property type="nucleotide sequence ID" value="NZ_QQOH01000001.1"/>
</dbReference>
<dbReference type="InterPro" id="IPR043502">
    <property type="entry name" value="DNA/RNA_pol_sf"/>
</dbReference>
<name>A0A369WXA8_9GAMM</name>